<dbReference type="Pfam" id="PF06896">
    <property type="entry name" value="Phage_TAC_3"/>
    <property type="match status" value="1"/>
</dbReference>
<organism evidence="2">
    <name type="scientific">Limosilactobacillus allomucosae</name>
    <dbReference type="NCBI Taxonomy" id="3142938"/>
    <lineage>
        <taxon>Bacteria</taxon>
        <taxon>Bacillati</taxon>
        <taxon>Bacillota</taxon>
        <taxon>Bacilli</taxon>
        <taxon>Lactobacillales</taxon>
        <taxon>Lactobacillaceae</taxon>
        <taxon>Limosilactobacillus</taxon>
    </lineage>
</organism>
<dbReference type="AlphaFoldDB" id="A0AAU7C1Q0"/>
<proteinExistence type="predicted"/>
<reference evidence="2" key="1">
    <citation type="submission" date="2024-04" db="EMBL/GenBank/DDBJ databases">
        <title>Limosilactobacillus allomucosae sp. nov., a novel species isolated from wild boar faecal samples as a potential probiotics for domestic pigs.</title>
        <authorList>
            <person name="Chen B."/>
        </authorList>
    </citation>
    <scope>NUCLEOTIDE SEQUENCE</scope>
    <source>
        <strain evidence="2">WILCCON 0051</strain>
    </source>
</reference>
<accession>A0AAU7C1Q0</accession>
<name>A0AAU7C1Q0_9LACO</name>
<feature type="region of interest" description="Disordered" evidence="1">
    <location>
        <begin position="113"/>
        <end position="142"/>
    </location>
</feature>
<gene>
    <name evidence="2" type="ORF">ABC765_08405</name>
</gene>
<dbReference type="RefSeq" id="WP_347980203.1">
    <property type="nucleotide sequence ID" value="NZ_CP154878.1"/>
</dbReference>
<dbReference type="InterPro" id="IPR009681">
    <property type="entry name" value="Phage_TAC_Siphoviridae"/>
</dbReference>
<feature type="compositionally biased region" description="Basic and acidic residues" evidence="1">
    <location>
        <begin position="113"/>
        <end position="134"/>
    </location>
</feature>
<dbReference type="EMBL" id="CP154878">
    <property type="protein sequence ID" value="XBG95076.1"/>
    <property type="molecule type" value="Genomic_DNA"/>
</dbReference>
<evidence type="ECO:0000313" key="2">
    <source>
        <dbReference type="EMBL" id="XBG95076.1"/>
    </source>
</evidence>
<dbReference type="KEGG" id="lalo:ABC765_08405"/>
<protein>
    <submittedName>
        <fullName evidence="2">Phage tail tube assembly chaperone</fullName>
    </submittedName>
</protein>
<sequence length="142" mass="15791">MEKIKVDASLFGIKQPIAVKPTVRVTYKLNQLMKQALEASLVTDDTPIDDNDAQGKFVEAIDQETEFINGAIKFIAQLLHIDEDRIWDNATEEEIGAYLSYLRSRMSGISEKEAQEALKATDESPKSVAEKSAKESGNSNKK</sequence>
<evidence type="ECO:0000256" key="1">
    <source>
        <dbReference type="SAM" id="MobiDB-lite"/>
    </source>
</evidence>